<dbReference type="InterPro" id="IPR050792">
    <property type="entry name" value="ADP-ribosylglycohydrolase"/>
</dbReference>
<accession>A0A1W1DBY2</accession>
<dbReference type="AlphaFoldDB" id="A0A1W1DBY2"/>
<dbReference type="InterPro" id="IPR005502">
    <property type="entry name" value="Ribosyl_crysJ1"/>
</dbReference>
<evidence type="ECO:0000313" key="1">
    <source>
        <dbReference type="EMBL" id="SFV78105.1"/>
    </source>
</evidence>
<reference evidence="1" key="1">
    <citation type="submission" date="2016-10" db="EMBL/GenBank/DDBJ databases">
        <authorList>
            <person name="de Groot N.N."/>
        </authorList>
    </citation>
    <scope>NUCLEOTIDE SEQUENCE</scope>
</reference>
<dbReference type="Gene3D" id="1.10.4080.10">
    <property type="entry name" value="ADP-ribosylation/Crystallin J1"/>
    <property type="match status" value="1"/>
</dbReference>
<name>A0A1W1DBY2_9ZZZZ</name>
<protein>
    <submittedName>
        <fullName evidence="1">Hydrolase, putative</fullName>
    </submittedName>
</protein>
<dbReference type="GO" id="GO:0016787">
    <property type="term" value="F:hydrolase activity"/>
    <property type="evidence" value="ECO:0007669"/>
    <property type="project" value="UniProtKB-KW"/>
</dbReference>
<dbReference type="PANTHER" id="PTHR16222:SF12">
    <property type="entry name" value="ADP-RIBOSYLGLYCOHYDROLASE-RELATED"/>
    <property type="match status" value="1"/>
</dbReference>
<proteinExistence type="predicted"/>
<dbReference type="EMBL" id="FPHQ01000297">
    <property type="protein sequence ID" value="SFV78105.1"/>
    <property type="molecule type" value="Genomic_DNA"/>
</dbReference>
<dbReference type="Pfam" id="PF03747">
    <property type="entry name" value="ADP_ribosyl_GH"/>
    <property type="match status" value="1"/>
</dbReference>
<dbReference type="SUPFAM" id="SSF101478">
    <property type="entry name" value="ADP-ribosylglycohydrolase"/>
    <property type="match status" value="1"/>
</dbReference>
<organism evidence="1">
    <name type="scientific">hydrothermal vent metagenome</name>
    <dbReference type="NCBI Taxonomy" id="652676"/>
    <lineage>
        <taxon>unclassified sequences</taxon>
        <taxon>metagenomes</taxon>
        <taxon>ecological metagenomes</taxon>
    </lineage>
</organism>
<gene>
    <name evidence="1" type="ORF">MNB_SUP05-10-280</name>
</gene>
<keyword evidence="1" id="KW-0378">Hydrolase</keyword>
<sequence length="315" mass="35343">MLGAITGDIVGSVYEWNNIKYKKFEPLFSPRAFFTDDTILTVALMDAILNDRDYGDMLRRYYNEYPHAGYGDLFHQWCKHEDKEGYNSWGNGSAMRTSAVGYAFDSLEEVLEKAEYYASFTHNHPEGIKGAQATSACIFMARIGLSKDEIRANIANQFGYDLNRTINDIRPDYIFNESCQGTVPEAIVAFLDSTDYEDAIRGAVSLGGDSDTLTCITGGIAEAFYGDIPQEIADQSMHILVPDLSEVVVKFYNKYRPSDTITSAYKDAGKFVKELNQTDDHFQENQDKFWNSVVGGSEKTGLLESLSSLIKKKKL</sequence>
<dbReference type="InterPro" id="IPR036705">
    <property type="entry name" value="Ribosyl_crysJ1_sf"/>
</dbReference>
<dbReference type="PANTHER" id="PTHR16222">
    <property type="entry name" value="ADP-RIBOSYLGLYCOHYDROLASE"/>
    <property type="match status" value="1"/>
</dbReference>